<organism evidence="1 2">
    <name type="scientific">Mucilaginibacter lappiensis</name>
    <dbReference type="NCBI Taxonomy" id="354630"/>
    <lineage>
        <taxon>Bacteria</taxon>
        <taxon>Pseudomonadati</taxon>
        <taxon>Bacteroidota</taxon>
        <taxon>Sphingobacteriia</taxon>
        <taxon>Sphingobacteriales</taxon>
        <taxon>Sphingobacteriaceae</taxon>
        <taxon>Mucilaginibacter</taxon>
    </lineage>
</organism>
<comment type="caution">
    <text evidence="1">The sequence shown here is derived from an EMBL/GenBank/DDBJ whole genome shotgun (WGS) entry which is preliminary data.</text>
</comment>
<dbReference type="EMBL" id="JACHCB010000005">
    <property type="protein sequence ID" value="MBB6109699.1"/>
    <property type="molecule type" value="Genomic_DNA"/>
</dbReference>
<sequence>MAGNYRKERDMKAFETQMREEDLAYKRKLEEEKYVREHYLRIAAKAREEKVWIFDPLGKEWYTPDEFEATFKLYIKSPEDVYARIKFKDPFEAIVEAHTKTGEFIQRVLDYAKKISSENEVNKKPSQKK</sequence>
<name>A0ABR6PIV3_9SPHI</name>
<evidence type="ECO:0000313" key="1">
    <source>
        <dbReference type="EMBL" id="MBB6109699.1"/>
    </source>
</evidence>
<dbReference type="RefSeq" id="WP_076373484.1">
    <property type="nucleotide sequence ID" value="NZ_FTMG01000005.1"/>
</dbReference>
<protein>
    <submittedName>
        <fullName evidence="1">Uncharacterized protein</fullName>
    </submittedName>
</protein>
<gene>
    <name evidence="1" type="ORF">HDF23_002448</name>
</gene>
<proteinExistence type="predicted"/>
<reference evidence="1 2" key="1">
    <citation type="submission" date="2020-08" db="EMBL/GenBank/DDBJ databases">
        <title>Genomic Encyclopedia of Type Strains, Phase IV (KMG-V): Genome sequencing to study the core and pangenomes of soil and plant-associated prokaryotes.</title>
        <authorList>
            <person name="Whitman W."/>
        </authorList>
    </citation>
    <scope>NUCLEOTIDE SEQUENCE [LARGE SCALE GENOMIC DNA]</scope>
    <source>
        <strain evidence="1 2">ANJLi2</strain>
    </source>
</reference>
<accession>A0ABR6PIV3</accession>
<keyword evidence="2" id="KW-1185">Reference proteome</keyword>
<dbReference type="Proteomes" id="UP000541583">
    <property type="component" value="Unassembled WGS sequence"/>
</dbReference>
<evidence type="ECO:0000313" key="2">
    <source>
        <dbReference type="Proteomes" id="UP000541583"/>
    </source>
</evidence>